<dbReference type="PANTHER" id="PTHR40780:SF3">
    <property type="entry name" value="DUF3669 DOMAIN-CONTAINING PROTEIN"/>
    <property type="match status" value="1"/>
</dbReference>
<reference evidence="2 3" key="1">
    <citation type="submission" date="2023-08" db="EMBL/GenBank/DDBJ databases">
        <title>Black Yeasts Isolated from many extreme environments.</title>
        <authorList>
            <person name="Coleine C."/>
            <person name="Stajich J.E."/>
            <person name="Selbmann L."/>
        </authorList>
    </citation>
    <scope>NUCLEOTIDE SEQUENCE [LARGE SCALE GENOMIC DNA]</scope>
    <source>
        <strain evidence="2 3">CCFEE 5935</strain>
    </source>
</reference>
<dbReference type="Pfam" id="PF12417">
    <property type="entry name" value="DUF3669"/>
    <property type="match status" value="1"/>
</dbReference>
<dbReference type="EMBL" id="JAVRRT010000014">
    <property type="protein sequence ID" value="KAK5166079.1"/>
    <property type="molecule type" value="Genomic_DNA"/>
</dbReference>
<dbReference type="PANTHER" id="PTHR40780">
    <property type="entry name" value="DUF3669 DOMAIN-CONTAINING PROTEIN"/>
    <property type="match status" value="1"/>
</dbReference>
<accession>A0AAV9P2L1</accession>
<keyword evidence="3" id="KW-1185">Reference proteome</keyword>
<evidence type="ECO:0000313" key="3">
    <source>
        <dbReference type="Proteomes" id="UP001337655"/>
    </source>
</evidence>
<organism evidence="2 3">
    <name type="scientific">Saxophila tyrrhenica</name>
    <dbReference type="NCBI Taxonomy" id="1690608"/>
    <lineage>
        <taxon>Eukaryota</taxon>
        <taxon>Fungi</taxon>
        <taxon>Dikarya</taxon>
        <taxon>Ascomycota</taxon>
        <taxon>Pezizomycotina</taxon>
        <taxon>Dothideomycetes</taxon>
        <taxon>Dothideomycetidae</taxon>
        <taxon>Mycosphaerellales</taxon>
        <taxon>Extremaceae</taxon>
        <taxon>Saxophila</taxon>
    </lineage>
</organism>
<dbReference type="RefSeq" id="XP_064656032.1">
    <property type="nucleotide sequence ID" value="XM_064805572.1"/>
</dbReference>
<sequence length="320" mass="36407">MQSLALYREIGHGHCGSVWIQEEEGTVVIKREDGGPGRSIQKDAEMHQRIEKSLTVAAILHLNIPAHYRLIDATDVEFWNKTLPRFPHDTTHHYEPCAALVSERIQPFSKAYRENLIDTYCVEGVRSKIKCSKSDEDCLIRPYLGRRSHNQRPSRFFTLRNRPFNLDQMEGIGLPTHEYAKTMAHALATIYWDAKIDANDVEFVLAPAGTHPGSKTWSSNLLGEHATWILDFDCCNSISLDEAGINQAATAFYKNDPFYPRPASDNEAAIALWGIFKSHFIESSKPILGPDSTLPLMMIERLERMGEERRETVRRLNPES</sequence>
<dbReference type="GeneID" id="89929673"/>
<feature type="domain" description="DUF3669" evidence="1">
    <location>
        <begin position="228"/>
        <end position="289"/>
    </location>
</feature>
<comment type="caution">
    <text evidence="2">The sequence shown here is derived from an EMBL/GenBank/DDBJ whole genome shotgun (WGS) entry which is preliminary data.</text>
</comment>
<evidence type="ECO:0000259" key="1">
    <source>
        <dbReference type="Pfam" id="PF12417"/>
    </source>
</evidence>
<evidence type="ECO:0000313" key="2">
    <source>
        <dbReference type="EMBL" id="KAK5166079.1"/>
    </source>
</evidence>
<dbReference type="Proteomes" id="UP001337655">
    <property type="component" value="Unassembled WGS sequence"/>
</dbReference>
<dbReference type="AlphaFoldDB" id="A0AAV9P2L1"/>
<gene>
    <name evidence="2" type="ORF">LTR77_008340</name>
</gene>
<name>A0AAV9P2L1_9PEZI</name>
<protein>
    <recommendedName>
        <fullName evidence="1">DUF3669 domain-containing protein</fullName>
    </recommendedName>
</protein>
<dbReference type="InterPro" id="IPR022137">
    <property type="entry name" value="Znf_prot_DUF3669"/>
</dbReference>
<proteinExistence type="predicted"/>